<evidence type="ECO:0000259" key="13">
    <source>
        <dbReference type="Pfam" id="PF13361"/>
    </source>
</evidence>
<feature type="domain" description="UvrD-like helicase ATP-binding" evidence="12">
    <location>
        <begin position="4"/>
        <end position="271"/>
    </location>
</feature>
<evidence type="ECO:0000256" key="5">
    <source>
        <dbReference type="ARBA" id="ARBA00022840"/>
    </source>
</evidence>
<evidence type="ECO:0000256" key="2">
    <source>
        <dbReference type="ARBA" id="ARBA00022741"/>
    </source>
</evidence>
<evidence type="ECO:0000256" key="7">
    <source>
        <dbReference type="ARBA" id="ARBA00023235"/>
    </source>
</evidence>
<dbReference type="Pfam" id="PF00580">
    <property type="entry name" value="UvrD-helicase"/>
    <property type="match status" value="1"/>
</dbReference>
<keyword evidence="4 14" id="KW-0347">Helicase</keyword>
<dbReference type="Gene3D" id="3.40.50.300">
    <property type="entry name" value="P-loop containing nucleotide triphosphate hydrolases"/>
    <property type="match status" value="3"/>
</dbReference>
<evidence type="ECO:0000256" key="8">
    <source>
        <dbReference type="ARBA" id="ARBA00034617"/>
    </source>
</evidence>
<accession>A0AAF0FDE6</accession>
<keyword evidence="7" id="KW-0413">Isomerase</keyword>
<feature type="compositionally biased region" description="Polar residues" evidence="11">
    <location>
        <begin position="845"/>
        <end position="855"/>
    </location>
</feature>
<dbReference type="GO" id="GO:0003677">
    <property type="term" value="F:DNA binding"/>
    <property type="evidence" value="ECO:0007669"/>
    <property type="project" value="UniProtKB-KW"/>
</dbReference>
<proteinExistence type="inferred from homology"/>
<evidence type="ECO:0000256" key="9">
    <source>
        <dbReference type="ARBA" id="ARBA00034808"/>
    </source>
</evidence>
<dbReference type="PANTHER" id="PTHR11070:SF2">
    <property type="entry name" value="ATP-DEPENDENT DNA HELICASE SRS2"/>
    <property type="match status" value="1"/>
</dbReference>
<evidence type="ECO:0000313" key="14">
    <source>
        <dbReference type="EMBL" id="WFD44186.1"/>
    </source>
</evidence>
<feature type="region of interest" description="Disordered" evidence="11">
    <location>
        <begin position="792"/>
        <end position="815"/>
    </location>
</feature>
<dbReference type="GO" id="GO:0016787">
    <property type="term" value="F:hydrolase activity"/>
    <property type="evidence" value="ECO:0007669"/>
    <property type="project" value="UniProtKB-KW"/>
</dbReference>
<feature type="domain" description="UvrD-like helicase C-terminal" evidence="13">
    <location>
        <begin position="276"/>
        <end position="692"/>
    </location>
</feature>
<comment type="catalytic activity">
    <reaction evidence="10">
        <text>ATP + H2O = ADP + phosphate + H(+)</text>
        <dbReference type="Rhea" id="RHEA:13065"/>
        <dbReference type="ChEBI" id="CHEBI:15377"/>
        <dbReference type="ChEBI" id="CHEBI:15378"/>
        <dbReference type="ChEBI" id="CHEBI:30616"/>
        <dbReference type="ChEBI" id="CHEBI:43474"/>
        <dbReference type="ChEBI" id="CHEBI:456216"/>
        <dbReference type="EC" id="5.6.2.4"/>
    </reaction>
</comment>
<dbReference type="GO" id="GO:0000725">
    <property type="term" value="P:recombinational repair"/>
    <property type="evidence" value="ECO:0007669"/>
    <property type="project" value="TreeGrafter"/>
</dbReference>
<dbReference type="SUPFAM" id="SSF52540">
    <property type="entry name" value="P-loop containing nucleoside triphosphate hydrolases"/>
    <property type="match status" value="1"/>
</dbReference>
<evidence type="ECO:0000259" key="12">
    <source>
        <dbReference type="Pfam" id="PF00580"/>
    </source>
</evidence>
<dbReference type="AlphaFoldDB" id="A0AAF0FDE6"/>
<reference evidence="14" key="1">
    <citation type="submission" date="2023-02" db="EMBL/GenBank/DDBJ databases">
        <title>Mating type loci evolution in Malassezia.</title>
        <authorList>
            <person name="Coelho M.A."/>
        </authorList>
    </citation>
    <scope>NUCLEOTIDE SEQUENCE</scope>
    <source>
        <strain evidence="14">CBS 14136</strain>
    </source>
</reference>
<sequence length="931" mass="103909">MPLSASQREAVEADAECPLQILAGPGSGKTRVLTMRVAWLLSDKSHAAILPENCVVVTFTNKAANEMRSRLTSLIGPDKTQKLVLGTFHALCAMYLRKYGQLLGIENNFTIADTDDTKRIMKQVLEDMPDVPLKPEQALSEISRAKSRGQSPEHVRRLKDHGLLADLYAAYQDRLRSHNALDFDDLLMRGLHLFSEHPRVGKNISHGMYSRITYSVLVDEFQDTNAVQYDLMRRMASASGHVSIVGDPDQSIYSWRNAEVGNLEKMRDDFPNVRRVYLEENFRSTQAILEASIKVMRQDTLRIDKNLHTAQGVGAPVSFHSFSSAESEAEYIALEIQRNVQLARPMIQYADMCILLRFNALSRTLEAAFQRERIPYRVIGGPKFFDRTEVKDLLAYLLLVDNPTYTPALLRIINVPRRGVGVKSVRDLSELAQKHRIPLYSCIEQIVDGNTVFTAGVRGSVVSALQSLFRCLRKVKDAAHERMEVNELLQLLITELDYQTHLQREDDAESRWQNIQELISFAASTKMSETPTDETSFENSSPNYNSVSIPSESLQESRAQVKNDTMEFVGKSNTNSGLQLGTDQTLTDTDNGPTRKRVKLDPEDSPIPLRVFLENSMLATDTEAGVKDNDKVTISTCHAAKGLEWPVVFVPAVENGTFPFYRSVSHDEQREERRLLYVAMTRAATNLYLSHATRRLVAGEWQNRSLSTFLAPLLSRTQSSSDSLANKKSIDWCFGQPDILDALKDAAKILHRDLPDKLQLKSNQAEFLASATSRRLSMIAAEWKSVRDSNDARLSQSYRVSHDSRPPRQAPGGFASALNALSSSALSGGTNTMNARATFKPPSQIDRNSYGQSMNIHRGMNASPGLRGTPKLGSFPSRTQRQSFDSQIESGRPADFAEGYARQSSSGSSASRAKSTAPRTLGLRRSIVPKK</sequence>
<evidence type="ECO:0000256" key="3">
    <source>
        <dbReference type="ARBA" id="ARBA00022801"/>
    </source>
</evidence>
<protein>
    <recommendedName>
        <fullName evidence="9">DNA 3'-5' helicase</fullName>
        <ecNumber evidence="9">5.6.2.4</ecNumber>
    </recommendedName>
</protein>
<dbReference type="EC" id="5.6.2.4" evidence="9"/>
<dbReference type="Proteomes" id="UP001214628">
    <property type="component" value="Chromosome 4"/>
</dbReference>
<dbReference type="InterPro" id="IPR013986">
    <property type="entry name" value="DExx_box_DNA_helicase_dom_sf"/>
</dbReference>
<dbReference type="InterPro" id="IPR014017">
    <property type="entry name" value="DNA_helicase_UvrD-like_C"/>
</dbReference>
<feature type="compositionally biased region" description="Low complexity" evidence="11">
    <location>
        <begin position="577"/>
        <end position="590"/>
    </location>
</feature>
<gene>
    <name evidence="14" type="primary">srs2</name>
    <name evidence="14" type="ORF">MPSI1_002852</name>
</gene>
<feature type="region of interest" description="Disordered" evidence="11">
    <location>
        <begin position="526"/>
        <end position="552"/>
    </location>
</feature>
<evidence type="ECO:0000313" key="15">
    <source>
        <dbReference type="Proteomes" id="UP001214628"/>
    </source>
</evidence>
<dbReference type="Pfam" id="PF13361">
    <property type="entry name" value="UvrD_C"/>
    <property type="match status" value="1"/>
</dbReference>
<feature type="compositionally biased region" description="Polar residues" evidence="11">
    <location>
        <begin position="537"/>
        <end position="552"/>
    </location>
</feature>
<feature type="compositionally biased region" description="Polar residues" evidence="11">
    <location>
        <begin position="876"/>
        <end position="889"/>
    </location>
</feature>
<keyword evidence="5" id="KW-0067">ATP-binding</keyword>
<evidence type="ECO:0000256" key="1">
    <source>
        <dbReference type="ARBA" id="ARBA00009922"/>
    </source>
</evidence>
<dbReference type="GO" id="GO:0005524">
    <property type="term" value="F:ATP binding"/>
    <property type="evidence" value="ECO:0007669"/>
    <property type="project" value="UniProtKB-KW"/>
</dbReference>
<evidence type="ECO:0000256" key="10">
    <source>
        <dbReference type="ARBA" id="ARBA00048988"/>
    </source>
</evidence>
<keyword evidence="6" id="KW-0238">DNA-binding</keyword>
<feature type="region of interest" description="Disordered" evidence="11">
    <location>
        <begin position="571"/>
        <end position="601"/>
    </location>
</feature>
<dbReference type="GO" id="GO:0005634">
    <property type="term" value="C:nucleus"/>
    <property type="evidence" value="ECO:0007669"/>
    <property type="project" value="TreeGrafter"/>
</dbReference>
<evidence type="ECO:0000256" key="11">
    <source>
        <dbReference type="SAM" id="MobiDB-lite"/>
    </source>
</evidence>
<feature type="region of interest" description="Disordered" evidence="11">
    <location>
        <begin position="832"/>
        <end position="931"/>
    </location>
</feature>
<dbReference type="InterPro" id="IPR014016">
    <property type="entry name" value="UvrD-like_ATP-bd"/>
</dbReference>
<organism evidence="14 15">
    <name type="scientific">Malassezia psittaci</name>
    <dbReference type="NCBI Taxonomy" id="1821823"/>
    <lineage>
        <taxon>Eukaryota</taxon>
        <taxon>Fungi</taxon>
        <taxon>Dikarya</taxon>
        <taxon>Basidiomycota</taxon>
        <taxon>Ustilaginomycotina</taxon>
        <taxon>Malasseziomycetes</taxon>
        <taxon>Malasseziales</taxon>
        <taxon>Malasseziaceae</taxon>
        <taxon>Malassezia</taxon>
    </lineage>
</organism>
<evidence type="ECO:0000256" key="6">
    <source>
        <dbReference type="ARBA" id="ARBA00023125"/>
    </source>
</evidence>
<dbReference type="InterPro" id="IPR027417">
    <property type="entry name" value="P-loop_NTPase"/>
</dbReference>
<evidence type="ECO:0000256" key="4">
    <source>
        <dbReference type="ARBA" id="ARBA00022806"/>
    </source>
</evidence>
<dbReference type="InterPro" id="IPR000212">
    <property type="entry name" value="DNA_helicase_UvrD/REP"/>
</dbReference>
<dbReference type="EMBL" id="CP118378">
    <property type="protein sequence ID" value="WFD44186.1"/>
    <property type="molecule type" value="Genomic_DNA"/>
</dbReference>
<dbReference type="Gene3D" id="1.10.486.10">
    <property type="entry name" value="PCRA, domain 4"/>
    <property type="match status" value="1"/>
</dbReference>
<comment type="similarity">
    <text evidence="1">Belongs to the helicase family. UvrD subfamily.</text>
</comment>
<dbReference type="GO" id="GO:0043138">
    <property type="term" value="F:3'-5' DNA helicase activity"/>
    <property type="evidence" value="ECO:0007669"/>
    <property type="project" value="UniProtKB-EC"/>
</dbReference>
<keyword evidence="15" id="KW-1185">Reference proteome</keyword>
<keyword evidence="3 14" id="KW-0378">Hydrolase</keyword>
<dbReference type="CDD" id="cd17932">
    <property type="entry name" value="DEXQc_UvrD"/>
    <property type="match status" value="1"/>
</dbReference>
<dbReference type="PANTHER" id="PTHR11070">
    <property type="entry name" value="UVRD / RECB / PCRA DNA HELICASE FAMILY MEMBER"/>
    <property type="match status" value="1"/>
</dbReference>
<comment type="catalytic activity">
    <reaction evidence="8">
        <text>Couples ATP hydrolysis with the unwinding of duplex DNA by translocating in the 3'-5' direction.</text>
        <dbReference type="EC" id="5.6.2.4"/>
    </reaction>
</comment>
<feature type="compositionally biased region" description="Low complexity" evidence="11">
    <location>
        <begin position="901"/>
        <end position="917"/>
    </location>
</feature>
<keyword evidence="2" id="KW-0547">Nucleotide-binding</keyword>
<dbReference type="Gene3D" id="1.10.10.160">
    <property type="match status" value="1"/>
</dbReference>
<name>A0AAF0FDE6_9BASI</name>